<dbReference type="Pfam" id="PF01047">
    <property type="entry name" value="MarR"/>
    <property type="match status" value="1"/>
</dbReference>
<dbReference type="PROSITE" id="PS50995">
    <property type="entry name" value="HTH_MARR_2"/>
    <property type="match status" value="1"/>
</dbReference>
<dbReference type="PANTHER" id="PTHR42756">
    <property type="entry name" value="TRANSCRIPTIONAL REGULATOR, MARR"/>
    <property type="match status" value="1"/>
</dbReference>
<dbReference type="STRING" id="1548.CSCA_3769"/>
<dbReference type="RefSeq" id="WP_029159072.1">
    <property type="nucleotide sequence ID" value="NZ_CP009933.1"/>
</dbReference>
<dbReference type="KEGG" id="csq:CSCA_3769"/>
<dbReference type="AlphaFoldDB" id="A0A0E3M7L9"/>
<dbReference type="InterPro" id="IPR036388">
    <property type="entry name" value="WH-like_DNA-bd_sf"/>
</dbReference>
<dbReference type="PANTHER" id="PTHR42756:SF1">
    <property type="entry name" value="TRANSCRIPTIONAL REPRESSOR OF EMRAB OPERON"/>
    <property type="match status" value="1"/>
</dbReference>
<dbReference type="SUPFAM" id="SSF46785">
    <property type="entry name" value="Winged helix' DNA-binding domain"/>
    <property type="match status" value="1"/>
</dbReference>
<dbReference type="Proteomes" id="UP000033115">
    <property type="component" value="Chromosome"/>
</dbReference>
<evidence type="ECO:0000256" key="3">
    <source>
        <dbReference type="ARBA" id="ARBA00023163"/>
    </source>
</evidence>
<evidence type="ECO:0000256" key="1">
    <source>
        <dbReference type="ARBA" id="ARBA00023015"/>
    </source>
</evidence>
<dbReference type="EMBL" id="CP009933">
    <property type="protein sequence ID" value="AKA70894.1"/>
    <property type="molecule type" value="Genomic_DNA"/>
</dbReference>
<dbReference type="GO" id="GO:0003677">
    <property type="term" value="F:DNA binding"/>
    <property type="evidence" value="ECO:0007669"/>
    <property type="project" value="UniProtKB-KW"/>
</dbReference>
<accession>A0A0E3M7L9</accession>
<reference evidence="5 6" key="1">
    <citation type="journal article" date="2015" name="J. Biotechnol.">
        <title>Complete genome sequence of a malodorant-producing acetogen, Clostridium scatologenes ATCC 25775(T).</title>
        <authorList>
            <person name="Zhu Z."/>
            <person name="Guo T."/>
            <person name="Zheng H."/>
            <person name="Song T."/>
            <person name="Ouyang P."/>
            <person name="Xie J."/>
        </authorList>
    </citation>
    <scope>NUCLEOTIDE SEQUENCE [LARGE SCALE GENOMIC DNA]</scope>
    <source>
        <strain evidence="5 6">ATCC 25775</strain>
    </source>
</reference>
<evidence type="ECO:0000256" key="2">
    <source>
        <dbReference type="ARBA" id="ARBA00023125"/>
    </source>
</evidence>
<sequence length="162" mass="18451">MMQKEELSCPNNELASEQSDKIIEIIRSIQKTLRCKFNECAKKYGFTAPQLAVIVHLSKMPGITLHELSNHLMLTKSTVSGIVDRLSKQGVVVREIPKNNRRTVKLSIDENFKNNNDIDSMKKEFISHIISDAVKNMDAEKVDKIIYGLQEFSLLLENSKCE</sequence>
<feature type="domain" description="HTH marR-type" evidence="4">
    <location>
        <begin position="19"/>
        <end position="154"/>
    </location>
</feature>
<evidence type="ECO:0000313" key="5">
    <source>
        <dbReference type="EMBL" id="AKA70894.1"/>
    </source>
</evidence>
<proteinExistence type="predicted"/>
<dbReference type="InterPro" id="IPR000835">
    <property type="entry name" value="HTH_MarR-typ"/>
</dbReference>
<protein>
    <submittedName>
        <fullName evidence="5">Transcriptional regulator, MarR family</fullName>
    </submittedName>
</protein>
<dbReference type="GO" id="GO:0003700">
    <property type="term" value="F:DNA-binding transcription factor activity"/>
    <property type="evidence" value="ECO:0007669"/>
    <property type="project" value="InterPro"/>
</dbReference>
<dbReference type="SMART" id="SM00347">
    <property type="entry name" value="HTH_MARR"/>
    <property type="match status" value="1"/>
</dbReference>
<dbReference type="HOGENOM" id="CLU_083287_27_7_9"/>
<keyword evidence="6" id="KW-1185">Reference proteome</keyword>
<name>A0A0E3M7L9_CLOSL</name>
<evidence type="ECO:0000313" key="6">
    <source>
        <dbReference type="Proteomes" id="UP000033115"/>
    </source>
</evidence>
<keyword evidence="2" id="KW-0238">DNA-binding</keyword>
<dbReference type="Gene3D" id="1.10.10.10">
    <property type="entry name" value="Winged helix-like DNA-binding domain superfamily/Winged helix DNA-binding domain"/>
    <property type="match status" value="1"/>
</dbReference>
<keyword evidence="3" id="KW-0804">Transcription</keyword>
<keyword evidence="1" id="KW-0805">Transcription regulation</keyword>
<organism evidence="5 6">
    <name type="scientific">Clostridium scatologenes</name>
    <dbReference type="NCBI Taxonomy" id="1548"/>
    <lineage>
        <taxon>Bacteria</taxon>
        <taxon>Bacillati</taxon>
        <taxon>Bacillota</taxon>
        <taxon>Clostridia</taxon>
        <taxon>Eubacteriales</taxon>
        <taxon>Clostridiaceae</taxon>
        <taxon>Clostridium</taxon>
    </lineage>
</organism>
<evidence type="ECO:0000259" key="4">
    <source>
        <dbReference type="PROSITE" id="PS50995"/>
    </source>
</evidence>
<gene>
    <name evidence="5" type="ORF">CSCA_3769</name>
</gene>
<dbReference type="InterPro" id="IPR036390">
    <property type="entry name" value="WH_DNA-bd_sf"/>
</dbReference>